<protein>
    <submittedName>
        <fullName evidence="5">DUF348 domain-containing protein</fullName>
    </submittedName>
</protein>
<keyword evidence="6" id="KW-1185">Reference proteome</keyword>
<dbReference type="Gene3D" id="2.20.230.10">
    <property type="entry name" value="Resuscitation-promoting factor rpfb"/>
    <property type="match status" value="1"/>
</dbReference>
<dbReference type="InterPro" id="IPR023346">
    <property type="entry name" value="Lysozyme-like_dom_sf"/>
</dbReference>
<dbReference type="Gene3D" id="1.10.530.10">
    <property type="match status" value="1"/>
</dbReference>
<evidence type="ECO:0000313" key="6">
    <source>
        <dbReference type="Proteomes" id="UP000756387"/>
    </source>
</evidence>
<dbReference type="Proteomes" id="UP000756387">
    <property type="component" value="Unassembled WGS sequence"/>
</dbReference>
<feature type="domain" description="G5" evidence="4">
    <location>
        <begin position="208"/>
        <end position="289"/>
    </location>
</feature>
<dbReference type="CDD" id="cd13925">
    <property type="entry name" value="RPF"/>
    <property type="match status" value="1"/>
</dbReference>
<dbReference type="RefSeq" id="WP_193638651.1">
    <property type="nucleotide sequence ID" value="NZ_JADCSA010000011.1"/>
</dbReference>
<dbReference type="SUPFAM" id="SSF53955">
    <property type="entry name" value="Lysozyme-like"/>
    <property type="match status" value="1"/>
</dbReference>
<dbReference type="InterPro" id="IPR010618">
    <property type="entry name" value="RPF"/>
</dbReference>
<comment type="similarity">
    <text evidence="1">Belongs to the transglycosylase family. Rpf subfamily.</text>
</comment>
<keyword evidence="3" id="KW-0378">Hydrolase</keyword>
<evidence type="ECO:0000259" key="4">
    <source>
        <dbReference type="PROSITE" id="PS51109"/>
    </source>
</evidence>
<dbReference type="Pfam" id="PF03990">
    <property type="entry name" value="DUF348"/>
    <property type="match status" value="3"/>
</dbReference>
<name>A0ABR9RUW3_9ACTN</name>
<evidence type="ECO:0000313" key="5">
    <source>
        <dbReference type="EMBL" id="MBE7325321.1"/>
    </source>
</evidence>
<keyword evidence="2" id="KW-0732">Signal</keyword>
<comment type="caution">
    <text evidence="5">The sequence shown here is derived from an EMBL/GenBank/DDBJ whole genome shotgun (WGS) entry which is preliminary data.</text>
</comment>
<dbReference type="Pfam" id="PF07501">
    <property type="entry name" value="G5"/>
    <property type="match status" value="1"/>
</dbReference>
<dbReference type="SMART" id="SM01208">
    <property type="entry name" value="G5"/>
    <property type="match status" value="1"/>
</dbReference>
<organism evidence="5 6">
    <name type="scientific">Nocardioides malaquae</name>
    <dbReference type="NCBI Taxonomy" id="2773426"/>
    <lineage>
        <taxon>Bacteria</taxon>
        <taxon>Bacillati</taxon>
        <taxon>Actinomycetota</taxon>
        <taxon>Actinomycetes</taxon>
        <taxon>Propionibacteriales</taxon>
        <taxon>Nocardioidaceae</taxon>
        <taxon>Nocardioides</taxon>
    </lineage>
</organism>
<sequence>MRVAPSIQSVLHSRKLLIALTAVVALALAGTTLGYASLSKSVTLTLDGKSSEVSVMGGTVEEVLAAEGIEVGERDEVAPALDSEVSDGSAITVAFARPLDLVVDGKESTHWVTATDVAGALDQIGRRFSGADLSVSRSSSIRRSGMELEVVTPKAIRVAVGAGKTRKVDVAALTVGDVLDELGVKVGKHDKVTPRPGKRIKAGDKVVVTRIKIVRKDVDGEAIDFSTVEREDASMPEGEQSVVREGRTGLRDVVYELRYENGKLVARKVVSADVRRKAVDAIVKVGTKAPEVPAANYAGGNTVWDRLAQCESGGNWSINTGNGYYGGLQFSAATWASVGGSGLPHQHSREEQIKRGKILQARAGWGQWPHCSAKLGLR</sequence>
<proteinExistence type="inferred from homology"/>
<dbReference type="InterPro" id="IPR011098">
    <property type="entry name" value="G5_dom"/>
</dbReference>
<evidence type="ECO:0000256" key="2">
    <source>
        <dbReference type="ARBA" id="ARBA00022729"/>
    </source>
</evidence>
<evidence type="ECO:0000256" key="1">
    <source>
        <dbReference type="ARBA" id="ARBA00010830"/>
    </source>
</evidence>
<reference evidence="5 6" key="1">
    <citation type="submission" date="2020-10" db="EMBL/GenBank/DDBJ databases">
        <title>Nocardioides sp. isolated from sludge.</title>
        <authorList>
            <person name="Zhang X."/>
        </authorList>
    </citation>
    <scope>NUCLEOTIDE SEQUENCE [LARGE SCALE GENOMIC DNA]</scope>
    <source>
        <strain evidence="5 6">Y6</strain>
    </source>
</reference>
<dbReference type="EMBL" id="JADCSA010000011">
    <property type="protein sequence ID" value="MBE7325321.1"/>
    <property type="molecule type" value="Genomic_DNA"/>
</dbReference>
<accession>A0ABR9RUW3</accession>
<dbReference type="Pfam" id="PF06737">
    <property type="entry name" value="Transglycosylas"/>
    <property type="match status" value="1"/>
</dbReference>
<dbReference type="PROSITE" id="PS51109">
    <property type="entry name" value="G5"/>
    <property type="match status" value="1"/>
</dbReference>
<evidence type="ECO:0000256" key="3">
    <source>
        <dbReference type="ARBA" id="ARBA00022801"/>
    </source>
</evidence>
<dbReference type="InterPro" id="IPR007137">
    <property type="entry name" value="DUF348"/>
</dbReference>
<gene>
    <name evidence="5" type="ORF">IEQ44_11710</name>
</gene>